<accession>A0A380CR06</accession>
<proteinExistence type="predicted"/>
<evidence type="ECO:0000313" key="2">
    <source>
        <dbReference type="Proteomes" id="UP000254893"/>
    </source>
</evidence>
<evidence type="ECO:0000313" key="1">
    <source>
        <dbReference type="EMBL" id="SUJ25632.1"/>
    </source>
</evidence>
<gene>
    <name evidence="1" type="ORF">NCTC11388_03752</name>
</gene>
<organism evidence="1 2">
    <name type="scientific">Sphingobacterium spiritivorum</name>
    <name type="common">Flavobacterium spiritivorum</name>
    <dbReference type="NCBI Taxonomy" id="258"/>
    <lineage>
        <taxon>Bacteria</taxon>
        <taxon>Pseudomonadati</taxon>
        <taxon>Bacteroidota</taxon>
        <taxon>Sphingobacteriia</taxon>
        <taxon>Sphingobacteriales</taxon>
        <taxon>Sphingobacteriaceae</taxon>
        <taxon>Sphingobacterium</taxon>
    </lineage>
</organism>
<dbReference type="EMBL" id="UGYW01000002">
    <property type="protein sequence ID" value="SUJ25632.1"/>
    <property type="molecule type" value="Genomic_DNA"/>
</dbReference>
<name>A0A380CR06_SPHSI</name>
<dbReference type="AlphaFoldDB" id="A0A380CR06"/>
<protein>
    <submittedName>
        <fullName evidence="1">Uncharacterized protein</fullName>
    </submittedName>
</protein>
<dbReference type="Proteomes" id="UP000254893">
    <property type="component" value="Unassembled WGS sequence"/>
</dbReference>
<sequence>MRTAKESFLKQDAQYIVTFLALDLLLKSTYAVIRMKNNSMKRSILKGILILTSGILLVSCQSAGRSDSTKDSVANVDVNPVPVTYRYQNNGDTIVLQLTNLEGKVTGELAYQIKEKDRNTGSIEGVLTDSLLLADYVFQSEGTTSVRQVAFKFKGDTVIEGYGDIEERDGKMVFKDPEKLQFLSEMPLVKK</sequence>
<reference evidence="1 2" key="1">
    <citation type="submission" date="2018-06" db="EMBL/GenBank/DDBJ databases">
        <authorList>
            <consortium name="Pathogen Informatics"/>
            <person name="Doyle S."/>
        </authorList>
    </citation>
    <scope>NUCLEOTIDE SEQUENCE [LARGE SCALE GENOMIC DNA]</scope>
    <source>
        <strain evidence="1 2">NCTC11388</strain>
    </source>
</reference>